<sequence>MLSYSCVLFHFMPRARTLLSLVYRLPQWTH</sequence>
<reference evidence="1" key="2">
    <citation type="journal article" date="2015" name="Fish Shellfish Immunol.">
        <title>Early steps in the European eel (Anguilla anguilla)-Vibrio vulnificus interaction in the gills: Role of the RtxA13 toxin.</title>
        <authorList>
            <person name="Callol A."/>
            <person name="Pajuelo D."/>
            <person name="Ebbesson L."/>
            <person name="Teles M."/>
            <person name="MacKenzie S."/>
            <person name="Amaro C."/>
        </authorList>
    </citation>
    <scope>NUCLEOTIDE SEQUENCE</scope>
</reference>
<accession>A0A0E9QS95</accession>
<evidence type="ECO:0000313" key="1">
    <source>
        <dbReference type="EMBL" id="JAH19287.1"/>
    </source>
</evidence>
<dbReference type="EMBL" id="GBXM01089290">
    <property type="protein sequence ID" value="JAH19287.1"/>
    <property type="molecule type" value="Transcribed_RNA"/>
</dbReference>
<name>A0A0E9QS95_ANGAN</name>
<proteinExistence type="predicted"/>
<organism evidence="1">
    <name type="scientific">Anguilla anguilla</name>
    <name type="common">European freshwater eel</name>
    <name type="synonym">Muraena anguilla</name>
    <dbReference type="NCBI Taxonomy" id="7936"/>
    <lineage>
        <taxon>Eukaryota</taxon>
        <taxon>Metazoa</taxon>
        <taxon>Chordata</taxon>
        <taxon>Craniata</taxon>
        <taxon>Vertebrata</taxon>
        <taxon>Euteleostomi</taxon>
        <taxon>Actinopterygii</taxon>
        <taxon>Neopterygii</taxon>
        <taxon>Teleostei</taxon>
        <taxon>Anguilliformes</taxon>
        <taxon>Anguillidae</taxon>
        <taxon>Anguilla</taxon>
    </lineage>
</organism>
<reference evidence="1" key="1">
    <citation type="submission" date="2014-11" db="EMBL/GenBank/DDBJ databases">
        <authorList>
            <person name="Amaro Gonzalez C."/>
        </authorList>
    </citation>
    <scope>NUCLEOTIDE SEQUENCE</scope>
</reference>
<protein>
    <submittedName>
        <fullName evidence="1">Uncharacterized protein</fullName>
    </submittedName>
</protein>
<dbReference type="AlphaFoldDB" id="A0A0E9QS95"/>